<proteinExistence type="predicted"/>
<comment type="caution">
    <text evidence="2">The sequence shown here is derived from an EMBL/GenBank/DDBJ whole genome shotgun (WGS) entry which is preliminary data.</text>
</comment>
<organism evidence="2 3">
    <name type="scientific">Nepenthes gracilis</name>
    <name type="common">Slender pitcher plant</name>
    <dbReference type="NCBI Taxonomy" id="150966"/>
    <lineage>
        <taxon>Eukaryota</taxon>
        <taxon>Viridiplantae</taxon>
        <taxon>Streptophyta</taxon>
        <taxon>Embryophyta</taxon>
        <taxon>Tracheophyta</taxon>
        <taxon>Spermatophyta</taxon>
        <taxon>Magnoliopsida</taxon>
        <taxon>eudicotyledons</taxon>
        <taxon>Gunneridae</taxon>
        <taxon>Pentapetalae</taxon>
        <taxon>Caryophyllales</taxon>
        <taxon>Nepenthaceae</taxon>
        <taxon>Nepenthes</taxon>
    </lineage>
</organism>
<reference evidence="2" key="1">
    <citation type="submission" date="2023-05" db="EMBL/GenBank/DDBJ databases">
        <title>Nepenthes gracilis genome sequencing.</title>
        <authorList>
            <person name="Fukushima K."/>
        </authorList>
    </citation>
    <scope>NUCLEOTIDE SEQUENCE</scope>
    <source>
        <strain evidence="2">SING2019-196</strain>
    </source>
</reference>
<feature type="region of interest" description="Disordered" evidence="1">
    <location>
        <begin position="1"/>
        <end position="22"/>
    </location>
</feature>
<dbReference type="EMBL" id="BSYO01000036">
    <property type="protein sequence ID" value="GMH29286.1"/>
    <property type="molecule type" value="Genomic_DNA"/>
</dbReference>
<dbReference type="Proteomes" id="UP001279734">
    <property type="component" value="Unassembled WGS sequence"/>
</dbReference>
<evidence type="ECO:0000313" key="2">
    <source>
        <dbReference type="EMBL" id="GMH29286.1"/>
    </source>
</evidence>
<accession>A0AAD3THW0</accession>
<keyword evidence="3" id="KW-1185">Reference proteome</keyword>
<name>A0AAD3THW0_NEPGR</name>
<dbReference type="AlphaFoldDB" id="A0AAD3THW0"/>
<gene>
    <name evidence="2" type="ORF">Nepgr_031129</name>
</gene>
<protein>
    <submittedName>
        <fullName evidence="2">Uncharacterized protein</fullName>
    </submittedName>
</protein>
<feature type="compositionally biased region" description="Basic and acidic residues" evidence="1">
    <location>
        <begin position="1"/>
        <end position="10"/>
    </location>
</feature>
<evidence type="ECO:0000256" key="1">
    <source>
        <dbReference type="SAM" id="MobiDB-lite"/>
    </source>
</evidence>
<evidence type="ECO:0000313" key="3">
    <source>
        <dbReference type="Proteomes" id="UP001279734"/>
    </source>
</evidence>
<sequence>MAIDQGKDFENAQSNGLEDLEAPLLVQQGQTTDYEIESKAIAAADNDDDDGGSIGMVLLSTAVAVCGSFEFGSCVRVLTSC</sequence>